<reference evidence="3 4" key="1">
    <citation type="submission" date="2020-08" db="EMBL/GenBank/DDBJ databases">
        <title>Genomic Encyclopedia of Type Strains, Phase III (KMG-III): the genomes of soil and plant-associated and newly described type strains.</title>
        <authorList>
            <person name="Whitman W."/>
        </authorList>
    </citation>
    <scope>NUCLEOTIDE SEQUENCE [LARGE SCALE GENOMIC DNA]</scope>
    <source>
        <strain evidence="3 4">CECT 8897</strain>
    </source>
</reference>
<feature type="domain" description="DUF4424" evidence="2">
    <location>
        <begin position="16"/>
        <end position="304"/>
    </location>
</feature>
<gene>
    <name evidence="3" type="ORF">FHS03_000331</name>
</gene>
<evidence type="ECO:0000256" key="1">
    <source>
        <dbReference type="SAM" id="SignalP"/>
    </source>
</evidence>
<dbReference type="Pfam" id="PF14415">
    <property type="entry name" value="DUF4424"/>
    <property type="match status" value="1"/>
</dbReference>
<keyword evidence="4" id="KW-1185">Reference proteome</keyword>
<evidence type="ECO:0000259" key="2">
    <source>
        <dbReference type="Pfam" id="PF14415"/>
    </source>
</evidence>
<dbReference type="EMBL" id="JACHXD010000001">
    <property type="protein sequence ID" value="MBB3117312.1"/>
    <property type="molecule type" value="Genomic_DNA"/>
</dbReference>
<dbReference type="Gene3D" id="2.60.40.3680">
    <property type="match status" value="2"/>
</dbReference>
<dbReference type="InterPro" id="IPR025538">
    <property type="entry name" value="DUF4424"/>
</dbReference>
<organism evidence="3 4">
    <name type="scientific">Pseudoduganella violacea</name>
    <dbReference type="NCBI Taxonomy" id="1715466"/>
    <lineage>
        <taxon>Bacteria</taxon>
        <taxon>Pseudomonadati</taxon>
        <taxon>Pseudomonadota</taxon>
        <taxon>Betaproteobacteria</taxon>
        <taxon>Burkholderiales</taxon>
        <taxon>Oxalobacteraceae</taxon>
        <taxon>Telluria group</taxon>
        <taxon>Pseudoduganella</taxon>
    </lineage>
</organism>
<evidence type="ECO:0000313" key="4">
    <source>
        <dbReference type="Proteomes" id="UP000541535"/>
    </source>
</evidence>
<proteinExistence type="predicted"/>
<name>A0A7W5B680_9BURK</name>
<dbReference type="Proteomes" id="UP000541535">
    <property type="component" value="Unassembled WGS sequence"/>
</dbReference>
<comment type="caution">
    <text evidence="3">The sequence shown here is derived from an EMBL/GenBank/DDBJ whole genome shotgun (WGS) entry which is preliminary data.</text>
</comment>
<sequence>MKLLLAALLLPSCAFANDGIGAVSTGGIVFRKTDAIAMKKEVLNVSHDMISVDYEFLNESPRDVEETIIFPLPEYPVAIQMGNTYYGQPSGFSIYVDGKPVGFTTRIKATLEERDVTAQLKKAGLSDAQIAFSAAFRDGAKVPELNPRQRQQLMDLGLIGELADGEIGSRWSVQVNYIWRQKFPAHKVLRVHHEYRPFVSAGTGASWTGDDFAKRYCADNAFSKAYEKAAARTEGGYPNARGVSYILKTGNTWKRGIEDFTLNIVKRNPAELVSLCFPGDFKKIDAKTLQVRLKNFQPSDDLAVYFANVERSEDDGAGVMPAAAR</sequence>
<feature type="signal peptide" evidence="1">
    <location>
        <begin position="1"/>
        <end position="16"/>
    </location>
</feature>
<protein>
    <recommendedName>
        <fullName evidence="2">DUF4424 domain-containing protein</fullName>
    </recommendedName>
</protein>
<dbReference type="AlphaFoldDB" id="A0A7W5B680"/>
<keyword evidence="1" id="KW-0732">Signal</keyword>
<feature type="chain" id="PRO_5030711183" description="DUF4424 domain-containing protein" evidence="1">
    <location>
        <begin position="17"/>
        <end position="325"/>
    </location>
</feature>
<evidence type="ECO:0000313" key="3">
    <source>
        <dbReference type="EMBL" id="MBB3117312.1"/>
    </source>
</evidence>
<accession>A0A7W5B680</accession>
<dbReference type="RefSeq" id="WP_183439276.1">
    <property type="nucleotide sequence ID" value="NZ_JACHXD010000001.1"/>
</dbReference>